<protein>
    <submittedName>
        <fullName evidence="1">Uncharacterized protein</fullName>
    </submittedName>
</protein>
<comment type="caution">
    <text evidence="1">The sequence shown here is derived from an EMBL/GenBank/DDBJ whole genome shotgun (WGS) entry which is preliminary data.</text>
</comment>
<name>A0A8T2THP6_CERRI</name>
<dbReference type="PANTHER" id="PTHR35509">
    <property type="entry name" value="DOMAIN PROTEIN, PUTATIVE (DUF1995)-RELATED"/>
    <property type="match status" value="1"/>
</dbReference>
<dbReference type="AlphaFoldDB" id="A0A8T2THP6"/>
<dbReference type="PANTHER" id="PTHR35509:SF4">
    <property type="entry name" value="DUF1995 DOMAIN-CONTAINING PROTEIN"/>
    <property type="match status" value="1"/>
</dbReference>
<sequence length="167" mass="17862">MAMPASTRAVCIAWQALKQPPITFSRGVRFPSYTHPRHSASCLRASAGNSSFDSGITRRVSVPSTVEESIQQALSACKQARGDGLMKLQLELLLPLIGATDLDDWPGGIQQQFKAATPVVSTLLGGLTDSEKSSGKADLKSYILDDGDAVGVWESEKDEGGDELRLQ</sequence>
<reference evidence="1" key="1">
    <citation type="submission" date="2021-08" db="EMBL/GenBank/DDBJ databases">
        <title>WGS assembly of Ceratopteris richardii.</title>
        <authorList>
            <person name="Marchant D.B."/>
            <person name="Chen G."/>
            <person name="Jenkins J."/>
            <person name="Shu S."/>
            <person name="Leebens-Mack J."/>
            <person name="Grimwood J."/>
            <person name="Schmutz J."/>
            <person name="Soltis P."/>
            <person name="Soltis D."/>
            <person name="Chen Z.-H."/>
        </authorList>
    </citation>
    <scope>NUCLEOTIDE SEQUENCE</scope>
    <source>
        <strain evidence="1">Whitten #5841</strain>
        <tissue evidence="1">Leaf</tissue>
    </source>
</reference>
<organism evidence="1 2">
    <name type="scientific">Ceratopteris richardii</name>
    <name type="common">Triangle waterfern</name>
    <dbReference type="NCBI Taxonomy" id="49495"/>
    <lineage>
        <taxon>Eukaryota</taxon>
        <taxon>Viridiplantae</taxon>
        <taxon>Streptophyta</taxon>
        <taxon>Embryophyta</taxon>
        <taxon>Tracheophyta</taxon>
        <taxon>Polypodiopsida</taxon>
        <taxon>Polypodiidae</taxon>
        <taxon>Polypodiales</taxon>
        <taxon>Pteridineae</taxon>
        <taxon>Pteridaceae</taxon>
        <taxon>Parkerioideae</taxon>
        <taxon>Ceratopteris</taxon>
    </lineage>
</organism>
<gene>
    <name evidence="1" type="ORF">KP509_13G025900</name>
</gene>
<evidence type="ECO:0000313" key="2">
    <source>
        <dbReference type="Proteomes" id="UP000825935"/>
    </source>
</evidence>
<accession>A0A8T2THP6</accession>
<dbReference type="EMBL" id="CM035418">
    <property type="protein sequence ID" value="KAH7420854.1"/>
    <property type="molecule type" value="Genomic_DNA"/>
</dbReference>
<keyword evidence="2" id="KW-1185">Reference proteome</keyword>
<dbReference type="OrthoDB" id="8026949at2759"/>
<proteinExistence type="predicted"/>
<dbReference type="Proteomes" id="UP000825935">
    <property type="component" value="Chromosome 13"/>
</dbReference>
<dbReference type="InterPro" id="IPR053021">
    <property type="entry name" value="Chloroplast_ADK"/>
</dbReference>
<evidence type="ECO:0000313" key="1">
    <source>
        <dbReference type="EMBL" id="KAH7420854.1"/>
    </source>
</evidence>